<reference evidence="1 2" key="1">
    <citation type="submission" date="2016-04" db="EMBL/GenBank/DDBJ databases">
        <title>Genome sequence of Clostridium magnum DSM 2767.</title>
        <authorList>
            <person name="Poehlein A."/>
            <person name="Uhlig R."/>
            <person name="Fischer R."/>
            <person name="Bahl H."/>
            <person name="Daniel R."/>
        </authorList>
    </citation>
    <scope>NUCLEOTIDE SEQUENCE [LARGE SCALE GENOMIC DNA]</scope>
    <source>
        <strain evidence="1 2">DSM 2767</strain>
    </source>
</reference>
<accession>A0A162QNT4</accession>
<proteinExistence type="predicted"/>
<sequence length="56" mass="6766">MIQVSYHKLDLEVNKIDYLVFDLEFNQDYNPAKKDRNIITPKCPFENNSNWCCKIR</sequence>
<dbReference type="AlphaFoldDB" id="A0A162QNT4"/>
<organism evidence="1 2">
    <name type="scientific">Clostridium magnum DSM 2767</name>
    <dbReference type="NCBI Taxonomy" id="1121326"/>
    <lineage>
        <taxon>Bacteria</taxon>
        <taxon>Bacillati</taxon>
        <taxon>Bacillota</taxon>
        <taxon>Clostridia</taxon>
        <taxon>Eubacteriales</taxon>
        <taxon>Clostridiaceae</taxon>
        <taxon>Clostridium</taxon>
    </lineage>
</organism>
<dbReference type="EMBL" id="LWAE01000014">
    <property type="protein sequence ID" value="KZL88764.1"/>
    <property type="molecule type" value="Genomic_DNA"/>
</dbReference>
<protein>
    <submittedName>
        <fullName evidence="1">Uncharacterized protein</fullName>
    </submittedName>
</protein>
<evidence type="ECO:0000313" key="1">
    <source>
        <dbReference type="EMBL" id="KZL88764.1"/>
    </source>
</evidence>
<keyword evidence="2" id="KW-1185">Reference proteome</keyword>
<name>A0A162QNT4_9CLOT</name>
<evidence type="ECO:0000313" key="2">
    <source>
        <dbReference type="Proteomes" id="UP000076603"/>
    </source>
</evidence>
<dbReference type="Proteomes" id="UP000076603">
    <property type="component" value="Unassembled WGS sequence"/>
</dbReference>
<gene>
    <name evidence="1" type="ORF">CLMAG_58530</name>
</gene>
<comment type="caution">
    <text evidence="1">The sequence shown here is derived from an EMBL/GenBank/DDBJ whole genome shotgun (WGS) entry which is preliminary data.</text>
</comment>